<evidence type="ECO:0000313" key="1">
    <source>
        <dbReference type="EMBL" id="KNZ46320.1"/>
    </source>
</evidence>
<dbReference type="AlphaFoldDB" id="A0A0L6UEV9"/>
<evidence type="ECO:0008006" key="3">
    <source>
        <dbReference type="Google" id="ProtNLM"/>
    </source>
</evidence>
<protein>
    <recommendedName>
        <fullName evidence="3">DDE Tnp4 domain-containing protein</fullName>
    </recommendedName>
</protein>
<sequence length="69" mass="8090">EKFTIKRKKILNKGFERIKEKLGMVIKPFQFQSQFGCSKLKILTKPSDDLIHRQVQLVYALVTLGNFLH</sequence>
<dbReference type="EMBL" id="LAVV01012783">
    <property type="protein sequence ID" value="KNZ46320.1"/>
    <property type="molecule type" value="Genomic_DNA"/>
</dbReference>
<feature type="non-terminal residue" evidence="1">
    <location>
        <position position="1"/>
    </location>
</feature>
<evidence type="ECO:0000313" key="2">
    <source>
        <dbReference type="Proteomes" id="UP000037035"/>
    </source>
</evidence>
<reference evidence="1 2" key="1">
    <citation type="submission" date="2015-08" db="EMBL/GenBank/DDBJ databases">
        <title>Next Generation Sequencing and Analysis of the Genome of Puccinia sorghi L Schw, the Causal Agent of Maize Common Rust.</title>
        <authorList>
            <person name="Rochi L."/>
            <person name="Burguener G."/>
            <person name="Darino M."/>
            <person name="Turjanski A."/>
            <person name="Kreff E."/>
            <person name="Dieguez M.J."/>
            <person name="Sacco F."/>
        </authorList>
    </citation>
    <scope>NUCLEOTIDE SEQUENCE [LARGE SCALE GENOMIC DNA]</scope>
    <source>
        <strain evidence="1 2">RO10H11247</strain>
    </source>
</reference>
<keyword evidence="2" id="KW-1185">Reference proteome</keyword>
<accession>A0A0L6UEV9</accession>
<gene>
    <name evidence="1" type="ORF">VP01_735g2</name>
</gene>
<dbReference type="Proteomes" id="UP000037035">
    <property type="component" value="Unassembled WGS sequence"/>
</dbReference>
<organism evidence="1 2">
    <name type="scientific">Puccinia sorghi</name>
    <dbReference type="NCBI Taxonomy" id="27349"/>
    <lineage>
        <taxon>Eukaryota</taxon>
        <taxon>Fungi</taxon>
        <taxon>Dikarya</taxon>
        <taxon>Basidiomycota</taxon>
        <taxon>Pucciniomycotina</taxon>
        <taxon>Pucciniomycetes</taxon>
        <taxon>Pucciniales</taxon>
        <taxon>Pucciniaceae</taxon>
        <taxon>Puccinia</taxon>
    </lineage>
</organism>
<name>A0A0L6UEV9_9BASI</name>
<comment type="caution">
    <text evidence="1">The sequence shown here is derived from an EMBL/GenBank/DDBJ whole genome shotgun (WGS) entry which is preliminary data.</text>
</comment>
<dbReference type="VEuPathDB" id="FungiDB:VP01_735g2"/>
<proteinExistence type="predicted"/>